<feature type="compositionally biased region" description="Basic residues" evidence="3">
    <location>
        <begin position="1053"/>
        <end position="1065"/>
    </location>
</feature>
<sequence length="1483" mass="166965">MTSVDRYKEAAALTTSLDLPQETALPARRKRNHSIIPIELMNPSEGGMERAALATVFGVREYTEPKVFWERQILANTNDTDLDLDQQPSSAHPTSASGISQGHASLTSKSLLSKPLNESSSITPQRRKHLPPTPQDSQQQEYINTTHSQQSIASYVDSVLETVGKGQFKTTMPNSTSPTNRTVTFALPDIPVVSKFDDWIATSSQVLPSSAPTTTGSDGNLYHVIKSSALGESYQQQNQQQQQPAHLMHAKLLDNEVAPPLVFLSYPPAIFDLLKSDTDDRIITWGPDPQAISASGATTTNGTVNRNHHQQPPSSVGFSSNTTTTTPTLSIHSASSINDSTKKSKTGWIKKMKKSMHHSSSTSSSNDSSMDTATYYNEKIGTNQQRQKHTLRSRFVRRRSLSTKKEHHPHQQLPSSPLTSLQISSSTSSQSIVSAPKVIEAATVEKLVEKLTVTLDYTFMTDFFLTYRTFISPTQLCKLLILRFRWGLENNEDDRCIVRIRTFVVIRHWLLNYFVHDFTPSRELRETLTVFLNALPSHILIKHSPRDQRIVKGLKRVVRRLKKVHYPRSSQHVQVISPPPPVFDEEQVRHMVHAKLTQSPLRRKTEGLIQKGMAVEDRHHGNVAFQDARTAEIVVIGSSDRSPLPPSTPQPHMTLTATATALNDHDQHLRPPSSMAVGPGYSDDPLSQASLDTNDHGTKRNRNVSQNSIAKYATSAFARGRHHQQELQKAMVKESYLRRMEQQKRLMEQQQQDTHNETDQYCHPHDPQQSQQSSFISDASLESLVSPGTTDDERYDEDDEDDYETDDSDVDYEEQDTGLDPARLSLPPPPPPHHHTADNAAQQNSIIRAPSQRSSSQHRRSVYNAELSDISPLASPNGSGIQDSPMDRAPGLTAPTSTNPSRQLATPASSMDRDHSKATPATARQLTQNSSPSTNRRVSWNNNRLSRSFSENDRRKTVDNEPTANKEENLMVDSPASISPSKTLMVPAPQEQPKVELNNKSKPQRKLSKRLIKAFRSAGNIRSGKAQPELTAASSTAPSSHSSFSAPPYPHRQNSKHASTRSSSHRHADNDTAISSHSHQPSEVNHFDDLRTSLDEILPPPPPIHSQQQQDKTDQHHQQSRIIELDIPRWGSSDITPSPTALFRSSMVLEQRSHDLAQQLCLVEKWVLLQVDWEEMVHCRWTKMGNHSPMTDDYRKMDEYGDMLDDDHPMAATYYSRQTRQLQLMRGEQEGGVQQLIKRFNTVCQWVSGEIVRTQALDERVLVIEKFIRLAQKCQVYSNFATLVQILLGLQSPSVSRLRKTWARVADSEMRLLEQLSAFTSPMKNWKHIRDNMTVVAEEYGMSPKAVQIQLPGSVDRQLNQPKIKLPFGGCIPFLGLYLSDLVFNSEQPSYLEPSHDHHKIYQSYTKLSPNISPLLRQPLVNFRKHRIIATIIKRFLTFRDLATRYSFEQIDPLYTECFHLEALETDTIRQLSLIIEPPPLSS</sequence>
<proteinExistence type="predicted"/>
<dbReference type="GO" id="GO:0005085">
    <property type="term" value="F:guanyl-nucleotide exchange factor activity"/>
    <property type="evidence" value="ECO:0007669"/>
    <property type="project" value="UniProtKB-KW"/>
</dbReference>
<accession>A0A168L1J6</accession>
<feature type="region of interest" description="Disordered" evidence="3">
    <location>
        <begin position="80"/>
        <end position="141"/>
    </location>
</feature>
<dbReference type="InterPro" id="IPR023578">
    <property type="entry name" value="Ras_GEF_dom_sf"/>
</dbReference>
<evidence type="ECO:0000256" key="2">
    <source>
        <dbReference type="PROSITE-ProRule" id="PRU00168"/>
    </source>
</evidence>
<reference evidence="6" key="1">
    <citation type="submission" date="2016-04" db="EMBL/GenBank/DDBJ databases">
        <authorList>
            <person name="Evans L.H."/>
            <person name="Alamgir A."/>
            <person name="Owens N."/>
            <person name="Weber N.D."/>
            <person name="Virtaneva K."/>
            <person name="Barbian K."/>
            <person name="Babar A."/>
            <person name="Rosenke K."/>
        </authorList>
    </citation>
    <scope>NUCLEOTIDE SEQUENCE [LARGE SCALE GENOMIC DNA]</scope>
    <source>
        <strain evidence="6">CBS 101.48</strain>
    </source>
</reference>
<evidence type="ECO:0000259" key="5">
    <source>
        <dbReference type="PROSITE" id="PS50212"/>
    </source>
</evidence>
<evidence type="ECO:0000259" key="4">
    <source>
        <dbReference type="PROSITE" id="PS50009"/>
    </source>
</evidence>
<feature type="region of interest" description="Disordered" evidence="3">
    <location>
        <begin position="867"/>
        <end position="1120"/>
    </location>
</feature>
<feature type="compositionally biased region" description="Basic residues" evidence="3">
    <location>
        <begin position="401"/>
        <end position="410"/>
    </location>
</feature>
<feature type="region of interest" description="Disordered" evidence="3">
    <location>
        <begin position="743"/>
        <end position="840"/>
    </location>
</feature>
<gene>
    <name evidence="6" type="primary">ABSGL_01201.1 scaffold 1223</name>
</gene>
<dbReference type="Gene3D" id="1.20.870.10">
    <property type="entry name" value="Son of sevenless (SoS) protein Chain: S domain 1"/>
    <property type="match status" value="1"/>
</dbReference>
<feature type="compositionally biased region" description="Polar residues" evidence="3">
    <location>
        <begin position="88"/>
        <end position="104"/>
    </location>
</feature>
<feature type="compositionally biased region" description="Polar residues" evidence="3">
    <location>
        <begin position="894"/>
        <end position="909"/>
    </location>
</feature>
<feature type="compositionally biased region" description="Basic and acidic residues" evidence="3">
    <location>
        <begin position="1111"/>
        <end position="1120"/>
    </location>
</feature>
<dbReference type="InterPro" id="IPR001895">
    <property type="entry name" value="RASGEF_cat_dom"/>
</dbReference>
<dbReference type="PROSITE" id="PS50009">
    <property type="entry name" value="RASGEF_CAT"/>
    <property type="match status" value="1"/>
</dbReference>
<dbReference type="PANTHER" id="PTHR23113">
    <property type="entry name" value="GUANINE NUCLEOTIDE EXCHANGE FACTOR"/>
    <property type="match status" value="1"/>
</dbReference>
<protein>
    <recommendedName>
        <fullName evidence="8">Ras-GEF domain-containing protein</fullName>
    </recommendedName>
</protein>
<name>A0A168L1J6_ABSGL</name>
<dbReference type="InterPro" id="IPR008937">
    <property type="entry name" value="Ras-like_GEF"/>
</dbReference>
<feature type="compositionally biased region" description="Polar residues" evidence="3">
    <location>
        <begin position="1072"/>
        <end position="1083"/>
    </location>
</feature>
<feature type="compositionally biased region" description="Low complexity" evidence="3">
    <location>
        <begin position="314"/>
        <end position="333"/>
    </location>
</feature>
<evidence type="ECO:0000256" key="1">
    <source>
        <dbReference type="ARBA" id="ARBA00022658"/>
    </source>
</evidence>
<dbReference type="OMA" id="WVCSEIL"/>
<feature type="region of interest" description="Disordered" evidence="3">
    <location>
        <begin position="287"/>
        <end position="372"/>
    </location>
</feature>
<feature type="domain" description="Ras-GEF" evidence="4">
    <location>
        <begin position="1152"/>
        <end position="1479"/>
    </location>
</feature>
<keyword evidence="1 2" id="KW-0344">Guanine-nucleotide releasing factor</keyword>
<feature type="compositionally biased region" description="Basic residues" evidence="3">
    <location>
        <begin position="343"/>
        <end position="357"/>
    </location>
</feature>
<evidence type="ECO:0000313" key="7">
    <source>
        <dbReference type="Proteomes" id="UP000078561"/>
    </source>
</evidence>
<feature type="compositionally biased region" description="Basic and acidic residues" evidence="3">
    <location>
        <begin position="754"/>
        <end position="766"/>
    </location>
</feature>
<feature type="compositionally biased region" description="Low complexity" evidence="3">
    <location>
        <begin position="1032"/>
        <end position="1046"/>
    </location>
</feature>
<evidence type="ECO:0000256" key="3">
    <source>
        <dbReference type="SAM" id="MobiDB-lite"/>
    </source>
</evidence>
<feature type="compositionally biased region" description="Acidic residues" evidence="3">
    <location>
        <begin position="793"/>
        <end position="817"/>
    </location>
</feature>
<feature type="compositionally biased region" description="Low complexity" evidence="3">
    <location>
        <begin position="105"/>
        <end position="116"/>
    </location>
</feature>
<feature type="compositionally biased region" description="Basic and acidic residues" evidence="3">
    <location>
        <begin position="1085"/>
        <end position="1094"/>
    </location>
</feature>
<dbReference type="Pfam" id="PF00617">
    <property type="entry name" value="RasGEF"/>
    <property type="match status" value="1"/>
</dbReference>
<dbReference type="Pfam" id="PF00618">
    <property type="entry name" value="RasGEF_N"/>
    <property type="match status" value="1"/>
</dbReference>
<feature type="region of interest" description="Disordered" evidence="3">
    <location>
        <begin position="401"/>
        <end position="422"/>
    </location>
</feature>
<dbReference type="Gene3D" id="1.10.840.10">
    <property type="entry name" value="Ras guanine-nucleotide exchange factors catalytic domain"/>
    <property type="match status" value="1"/>
</dbReference>
<dbReference type="GO" id="GO:0007265">
    <property type="term" value="P:Ras protein signal transduction"/>
    <property type="evidence" value="ECO:0007669"/>
    <property type="project" value="TreeGrafter"/>
</dbReference>
<dbReference type="EMBL" id="LT550481">
    <property type="protein sequence ID" value="SAL95860.1"/>
    <property type="molecule type" value="Genomic_DNA"/>
</dbReference>
<dbReference type="GO" id="GO:0005886">
    <property type="term" value="C:plasma membrane"/>
    <property type="evidence" value="ECO:0007669"/>
    <property type="project" value="TreeGrafter"/>
</dbReference>
<dbReference type="InterPro" id="IPR036964">
    <property type="entry name" value="RASGEF_cat_dom_sf"/>
</dbReference>
<dbReference type="SMART" id="SM00229">
    <property type="entry name" value="RasGEFN"/>
    <property type="match status" value="1"/>
</dbReference>
<dbReference type="SMART" id="SM00147">
    <property type="entry name" value="RasGEF"/>
    <property type="match status" value="1"/>
</dbReference>
<feature type="compositionally biased region" description="Basic residues" evidence="3">
    <location>
        <begin position="1002"/>
        <end position="1013"/>
    </location>
</feature>
<feature type="domain" description="N-terminal Ras-GEF" evidence="5">
    <location>
        <begin position="435"/>
        <end position="562"/>
    </location>
</feature>
<keyword evidence="7" id="KW-1185">Reference proteome</keyword>
<organism evidence="6">
    <name type="scientific">Absidia glauca</name>
    <name type="common">Pin mould</name>
    <dbReference type="NCBI Taxonomy" id="4829"/>
    <lineage>
        <taxon>Eukaryota</taxon>
        <taxon>Fungi</taxon>
        <taxon>Fungi incertae sedis</taxon>
        <taxon>Mucoromycota</taxon>
        <taxon>Mucoromycotina</taxon>
        <taxon>Mucoromycetes</taxon>
        <taxon>Mucorales</taxon>
        <taxon>Cunninghamellaceae</taxon>
        <taxon>Absidia</taxon>
    </lineage>
</organism>
<dbReference type="InterPro" id="IPR000651">
    <property type="entry name" value="Ras-like_Gua-exchang_fac_N"/>
</dbReference>
<feature type="compositionally biased region" description="Polar residues" evidence="3">
    <location>
        <begin position="922"/>
        <end position="949"/>
    </location>
</feature>
<feature type="compositionally biased region" description="Basic and acidic residues" evidence="3">
    <location>
        <begin position="950"/>
        <end position="969"/>
    </location>
</feature>
<evidence type="ECO:0000313" key="6">
    <source>
        <dbReference type="EMBL" id="SAL95860.1"/>
    </source>
</evidence>
<evidence type="ECO:0008006" key="8">
    <source>
        <dbReference type="Google" id="ProtNLM"/>
    </source>
</evidence>
<dbReference type="PROSITE" id="PS50212">
    <property type="entry name" value="RASGEF_NTER"/>
    <property type="match status" value="1"/>
</dbReference>
<feature type="region of interest" description="Disordered" evidence="3">
    <location>
        <begin position="665"/>
        <end position="707"/>
    </location>
</feature>
<feature type="compositionally biased region" description="Low complexity" evidence="3">
    <location>
        <begin position="411"/>
        <end position="422"/>
    </location>
</feature>
<dbReference type="STRING" id="4829.A0A168L1J6"/>
<dbReference type="InParanoid" id="A0A168L1J6"/>
<dbReference type="CDD" id="cd06224">
    <property type="entry name" value="REM"/>
    <property type="match status" value="1"/>
</dbReference>
<feature type="compositionally biased region" description="Low complexity" evidence="3">
    <location>
        <begin position="358"/>
        <end position="372"/>
    </location>
</feature>
<dbReference type="PANTHER" id="PTHR23113:SF363">
    <property type="entry name" value="PROTEIN SON OF SEVENLESS"/>
    <property type="match status" value="1"/>
</dbReference>
<dbReference type="Proteomes" id="UP000078561">
    <property type="component" value="Unassembled WGS sequence"/>
</dbReference>
<dbReference type="SUPFAM" id="SSF48366">
    <property type="entry name" value="Ras GEF"/>
    <property type="match status" value="1"/>
</dbReference>
<feature type="compositionally biased region" description="Polar residues" evidence="3">
    <location>
        <begin position="292"/>
        <end position="313"/>
    </location>
</feature>
<dbReference type="OrthoDB" id="10254377at2759"/>